<dbReference type="SUPFAM" id="SSF46785">
    <property type="entry name" value="Winged helix' DNA-binding domain"/>
    <property type="match status" value="1"/>
</dbReference>
<name>A0A255GZK1_9ACTN</name>
<keyword evidence="2" id="KW-1185">Reference proteome</keyword>
<dbReference type="InterPro" id="IPR036388">
    <property type="entry name" value="WH-like_DNA-bd_sf"/>
</dbReference>
<dbReference type="Proteomes" id="UP000216311">
    <property type="component" value="Unassembled WGS sequence"/>
</dbReference>
<protein>
    <submittedName>
        <fullName evidence="1">Transcriptional regulator</fullName>
    </submittedName>
</protein>
<accession>A0A255GZK1</accession>
<dbReference type="InterPro" id="IPR036390">
    <property type="entry name" value="WH_DNA-bd_sf"/>
</dbReference>
<dbReference type="AlphaFoldDB" id="A0A255GZK1"/>
<gene>
    <name evidence="1" type="ORF">CGZ93_12460</name>
</gene>
<dbReference type="OrthoDB" id="3399802at2"/>
<evidence type="ECO:0000313" key="2">
    <source>
        <dbReference type="Proteomes" id="UP000216311"/>
    </source>
</evidence>
<proteinExistence type="predicted"/>
<dbReference type="EMBL" id="NMVQ01000023">
    <property type="protein sequence ID" value="OYO21049.1"/>
    <property type="molecule type" value="Genomic_DNA"/>
</dbReference>
<comment type="caution">
    <text evidence="1">The sequence shown here is derived from an EMBL/GenBank/DDBJ whole genome shotgun (WGS) entry which is preliminary data.</text>
</comment>
<sequence length="185" mass="19856">MLSYLVEVAMPVTVRQVSASSGQHANTVREHLDALVDAGMVERSRKSPNGRGRPAICYRALPNATALHSTREYASLVDALAAHLSRRAADPVAESIEVGRTWGDQFDADADATRTLRELGFEPSSTDEEEGTVRLLTCPLLASARRNPEVVCNVHLGLLRQIAGDGVELEPFVEGGCLVRLPAAG</sequence>
<reference evidence="1 2" key="1">
    <citation type="submission" date="2017-07" db="EMBL/GenBank/DDBJ databases">
        <title>Draft whole genome sequences of clinical Proprionibacteriaceae strains.</title>
        <authorList>
            <person name="Bernier A.-M."/>
            <person name="Bernard K."/>
            <person name="Domingo M.-C."/>
        </authorList>
    </citation>
    <scope>NUCLEOTIDE SEQUENCE [LARGE SCALE GENOMIC DNA]</scope>
    <source>
        <strain evidence="1 2">NML 130396</strain>
    </source>
</reference>
<dbReference type="Gene3D" id="1.10.10.10">
    <property type="entry name" value="Winged helix-like DNA-binding domain superfamily/Winged helix DNA-binding domain"/>
    <property type="match status" value="1"/>
</dbReference>
<evidence type="ECO:0000313" key="1">
    <source>
        <dbReference type="EMBL" id="OYO21049.1"/>
    </source>
</evidence>
<organism evidence="1 2">
    <name type="scientific">Enemella dayhoffiae</name>
    <dbReference type="NCBI Taxonomy" id="2016507"/>
    <lineage>
        <taxon>Bacteria</taxon>
        <taxon>Bacillati</taxon>
        <taxon>Actinomycetota</taxon>
        <taxon>Actinomycetes</taxon>
        <taxon>Propionibacteriales</taxon>
        <taxon>Propionibacteriaceae</taxon>
        <taxon>Enemella</taxon>
    </lineage>
</organism>